<evidence type="ECO:0000256" key="1">
    <source>
        <dbReference type="ARBA" id="ARBA00006479"/>
    </source>
</evidence>
<comment type="similarity">
    <text evidence="1">Belongs to the ROK (NagC/XylR) family.</text>
</comment>
<dbReference type="STRING" id="1160091.B9T39_05950"/>
<dbReference type="AlphaFoldDB" id="A0A1Y2SSY9"/>
<dbReference type="InterPro" id="IPR043129">
    <property type="entry name" value="ATPase_NBD"/>
</dbReference>
<dbReference type="RefSeq" id="WP_086106902.1">
    <property type="nucleotide sequence ID" value="NZ_NEKB01000015.1"/>
</dbReference>
<organism evidence="2 3">
    <name type="scientific">Alloscardovia macacae</name>
    <dbReference type="NCBI Taxonomy" id="1160091"/>
    <lineage>
        <taxon>Bacteria</taxon>
        <taxon>Bacillati</taxon>
        <taxon>Actinomycetota</taxon>
        <taxon>Actinomycetes</taxon>
        <taxon>Bifidobacteriales</taxon>
        <taxon>Bifidobacteriaceae</taxon>
        <taxon>Alloscardovia</taxon>
    </lineage>
</organism>
<evidence type="ECO:0000313" key="2">
    <source>
        <dbReference type="EMBL" id="OTA28741.1"/>
    </source>
</evidence>
<protein>
    <submittedName>
        <fullName evidence="2">Sugar kinase</fullName>
    </submittedName>
</protein>
<proteinExistence type="inferred from homology"/>
<dbReference type="SUPFAM" id="SSF53067">
    <property type="entry name" value="Actin-like ATPase domain"/>
    <property type="match status" value="1"/>
</dbReference>
<dbReference type="GO" id="GO:0016301">
    <property type="term" value="F:kinase activity"/>
    <property type="evidence" value="ECO:0007669"/>
    <property type="project" value="UniProtKB-KW"/>
</dbReference>
<reference evidence="2 3" key="1">
    <citation type="submission" date="2017-04" db="EMBL/GenBank/DDBJ databases">
        <title>Draft genome sequences of Alloscardovia macacae UMA81211 and UMA81212 isolated from the feces of a rhesus macaque (Macaca mulatta).</title>
        <authorList>
            <person name="Albert K."/>
            <person name="Sela D.A."/>
        </authorList>
    </citation>
    <scope>NUCLEOTIDE SEQUENCE [LARGE SCALE GENOMIC DNA]</scope>
    <source>
        <strain evidence="2 3">UMA81212</strain>
    </source>
</reference>
<dbReference type="PANTHER" id="PTHR18964:SF149">
    <property type="entry name" value="BIFUNCTIONAL UDP-N-ACETYLGLUCOSAMINE 2-EPIMERASE_N-ACETYLMANNOSAMINE KINASE"/>
    <property type="match status" value="1"/>
</dbReference>
<dbReference type="Pfam" id="PF00480">
    <property type="entry name" value="ROK"/>
    <property type="match status" value="1"/>
</dbReference>
<dbReference type="InterPro" id="IPR000600">
    <property type="entry name" value="ROK"/>
</dbReference>
<dbReference type="OrthoDB" id="8772678at2"/>
<dbReference type="EMBL" id="NEKC01000012">
    <property type="protein sequence ID" value="OTA28741.1"/>
    <property type="molecule type" value="Genomic_DNA"/>
</dbReference>
<dbReference type="PANTHER" id="PTHR18964">
    <property type="entry name" value="ROK (REPRESSOR, ORF, KINASE) FAMILY"/>
    <property type="match status" value="1"/>
</dbReference>
<gene>
    <name evidence="2" type="ORF">B9T39_05950</name>
</gene>
<sequence>MANAAVPEETYLALDIGGTKVNSGFVTLSEEGYTVTGQERIPTMAQRGGQDVLLRIVHLVERQVAQAKTQGIELKGIGIGSAGVVDSEHGLIATATDTMPGWAGARVAEAIHLGRGLADIPLYMVGDVGAHGLGEALRGAGVGYDSVLSIGVGTGIGGAYIQHGELLTGEHGVAGHAGHIPHGLGKGVLCSCGTTAGHIEPVASGTGLATLYNLRKEQAGQDSFVENGAEVVARMNEGEEFARMIVTTSATALGECIAGMGNLFDPSVIIISGSVVKAGPQWWDALRAGFLSSALPLVQKTQLVQGELGDDAPLVGAASAIQRHLREA</sequence>
<name>A0A1Y2SSY9_9BIFI</name>
<evidence type="ECO:0000313" key="3">
    <source>
        <dbReference type="Proteomes" id="UP000243540"/>
    </source>
</evidence>
<keyword evidence="2" id="KW-0808">Transferase</keyword>
<dbReference type="Gene3D" id="3.30.420.40">
    <property type="match status" value="2"/>
</dbReference>
<comment type="caution">
    <text evidence="2">The sequence shown here is derived from an EMBL/GenBank/DDBJ whole genome shotgun (WGS) entry which is preliminary data.</text>
</comment>
<keyword evidence="2" id="KW-0418">Kinase</keyword>
<accession>A0A1Y2SSY9</accession>
<dbReference type="Proteomes" id="UP000243540">
    <property type="component" value="Unassembled WGS sequence"/>
</dbReference>